<organism evidence="2 3">
    <name type="scientific">Oceanomicrobium pacificus</name>
    <dbReference type="NCBI Taxonomy" id="2692916"/>
    <lineage>
        <taxon>Bacteria</taxon>
        <taxon>Pseudomonadati</taxon>
        <taxon>Pseudomonadota</taxon>
        <taxon>Alphaproteobacteria</taxon>
        <taxon>Rhodobacterales</taxon>
        <taxon>Paracoccaceae</taxon>
        <taxon>Oceanomicrobium</taxon>
    </lineage>
</organism>
<dbReference type="EMBL" id="WUWG01000007">
    <property type="protein sequence ID" value="MXU66726.1"/>
    <property type="molecule type" value="Genomic_DNA"/>
</dbReference>
<evidence type="ECO:0000313" key="3">
    <source>
        <dbReference type="Proteomes" id="UP000436016"/>
    </source>
</evidence>
<evidence type="ECO:0000313" key="2">
    <source>
        <dbReference type="EMBL" id="MXU66726.1"/>
    </source>
</evidence>
<dbReference type="RefSeq" id="WP_160856388.1">
    <property type="nucleotide sequence ID" value="NZ_WUWG01000007.1"/>
</dbReference>
<dbReference type="Gene3D" id="2.170.16.10">
    <property type="entry name" value="Hedgehog/Intein (Hint) domain"/>
    <property type="match status" value="1"/>
</dbReference>
<evidence type="ECO:0000259" key="1">
    <source>
        <dbReference type="Pfam" id="PF13403"/>
    </source>
</evidence>
<reference evidence="2 3" key="1">
    <citation type="submission" date="2019-12" db="EMBL/GenBank/DDBJ databases">
        <title>Strain KN286 was isolated from seawater, which was collected from Caroline Seamount in the tropical western Pacific.</title>
        <authorList>
            <person name="Wang Q."/>
        </authorList>
    </citation>
    <scope>NUCLEOTIDE SEQUENCE [LARGE SCALE GENOMIC DNA]</scope>
    <source>
        <strain evidence="2 3">KN286</strain>
    </source>
</reference>
<sequence length="325" mass="34800">MVNFAANPDESDLVGSVTKSDLDTSGQINIFWYAGPFPVANVNDSGTFEIFIQPSVGTATVDDNGNWTYDLGDKSNFILNGSVTFTIRGTETNPGDPANPITVDTVITINFDVCFVTGTRILTPDGWRRVEDLTVGDSVTTLDGGPQVIRWIEGRDLDPARLASNPELCPIRIKAGTFGAGRPERDLRVSPQHRVLFSGPQAQLLFGQADVLVAAKSLLGLPGVSQEMPEAGIGYFHILLDRHEVLIAEGLEAESLYLGEEALSVMGSDGLQELAAIFGDATPGPAGLFGPAARHILRDYEARSLVALHKSRLKQAGAEAPHHLP</sequence>
<name>A0A6B0TRX1_9RHOB</name>
<comment type="caution">
    <text evidence="2">The sequence shown here is derived from an EMBL/GenBank/DDBJ whole genome shotgun (WGS) entry which is preliminary data.</text>
</comment>
<dbReference type="GO" id="GO:0016539">
    <property type="term" value="P:intein-mediated protein splicing"/>
    <property type="evidence" value="ECO:0007669"/>
    <property type="project" value="InterPro"/>
</dbReference>
<dbReference type="Pfam" id="PF13403">
    <property type="entry name" value="Hint_2"/>
    <property type="match status" value="1"/>
</dbReference>
<accession>A0A6B0TRX1</accession>
<proteinExistence type="predicted"/>
<dbReference type="PROSITE" id="PS50817">
    <property type="entry name" value="INTEIN_N_TER"/>
    <property type="match status" value="1"/>
</dbReference>
<dbReference type="InterPro" id="IPR036844">
    <property type="entry name" value="Hint_dom_sf"/>
</dbReference>
<dbReference type="InterPro" id="IPR028992">
    <property type="entry name" value="Hedgehog/Intein_dom"/>
</dbReference>
<keyword evidence="3" id="KW-1185">Reference proteome</keyword>
<dbReference type="AlphaFoldDB" id="A0A6B0TRX1"/>
<dbReference type="SUPFAM" id="SSF51294">
    <property type="entry name" value="Hedgehog/intein (Hint) domain"/>
    <property type="match status" value="1"/>
</dbReference>
<dbReference type="Proteomes" id="UP000436016">
    <property type="component" value="Unassembled WGS sequence"/>
</dbReference>
<dbReference type="InterPro" id="IPR006141">
    <property type="entry name" value="Intein_N"/>
</dbReference>
<gene>
    <name evidence="2" type="ORF">GSH16_14850</name>
</gene>
<feature type="domain" description="Hedgehog/Intein (Hint)" evidence="1">
    <location>
        <begin position="113"/>
        <end position="259"/>
    </location>
</feature>
<protein>
    <submittedName>
        <fullName evidence="2">Calcium-binding protein</fullName>
    </submittedName>
</protein>